<proteinExistence type="predicted"/>
<reference evidence="3" key="1">
    <citation type="submission" date="2019-12" db="EMBL/GenBank/DDBJ databases">
        <title>Complete genome of Terracaulis silvestris 0127_4.</title>
        <authorList>
            <person name="Vieira S."/>
            <person name="Riedel T."/>
            <person name="Sproer C."/>
            <person name="Pascual J."/>
            <person name="Boedeker C."/>
            <person name="Overmann J."/>
        </authorList>
    </citation>
    <scope>NUCLEOTIDE SEQUENCE [LARGE SCALE GENOMIC DNA]</scope>
    <source>
        <strain evidence="3">0127_4</strain>
    </source>
</reference>
<protein>
    <submittedName>
        <fullName evidence="2">Putative membrane-anchored protein</fullName>
    </submittedName>
</protein>
<feature type="transmembrane region" description="Helical" evidence="1">
    <location>
        <begin position="6"/>
        <end position="24"/>
    </location>
</feature>
<evidence type="ECO:0000313" key="3">
    <source>
        <dbReference type="Proteomes" id="UP000431269"/>
    </source>
</evidence>
<gene>
    <name evidence="2" type="ORF">DSM104635_01468</name>
</gene>
<keyword evidence="1" id="KW-0812">Transmembrane</keyword>
<sequence>MLNAPLRIMIVAALCMLGLIAIVVREGYERSRPQTETSRDIEMLMQAVDPRALLSGHYVIINLQTRINPPGDAPPCAAFTALADNESWVVLTYYGPDLFMAPRGPLTYAPIGVANTRAEAQAITNDPERARRGLVVRGSAFCSELTGEDGEPLRVATAQTQLTGVQRFYVPQAQAERIDALMRAQSSEDQPTVFAIVNIGRDGRARLKGLNVNGEIIELNWL</sequence>
<dbReference type="Proteomes" id="UP000431269">
    <property type="component" value="Chromosome"/>
</dbReference>
<dbReference type="EMBL" id="CP047045">
    <property type="protein sequence ID" value="QGZ94647.1"/>
    <property type="molecule type" value="Genomic_DNA"/>
</dbReference>
<evidence type="ECO:0000313" key="2">
    <source>
        <dbReference type="EMBL" id="QGZ94647.1"/>
    </source>
</evidence>
<dbReference type="KEGG" id="tsv:DSM104635_01468"/>
<accession>A0A6I6MPD7</accession>
<organism evidence="2 3">
    <name type="scientific">Terricaulis silvestris</name>
    <dbReference type="NCBI Taxonomy" id="2686094"/>
    <lineage>
        <taxon>Bacteria</taxon>
        <taxon>Pseudomonadati</taxon>
        <taxon>Pseudomonadota</taxon>
        <taxon>Alphaproteobacteria</taxon>
        <taxon>Caulobacterales</taxon>
        <taxon>Caulobacteraceae</taxon>
        <taxon>Terricaulis</taxon>
    </lineage>
</organism>
<dbReference type="AlphaFoldDB" id="A0A6I6MPD7"/>
<dbReference type="RefSeq" id="WP_158765570.1">
    <property type="nucleotide sequence ID" value="NZ_CP047045.1"/>
</dbReference>
<dbReference type="Pfam" id="PF14345">
    <property type="entry name" value="GDYXXLXY"/>
    <property type="match status" value="1"/>
</dbReference>
<keyword evidence="3" id="KW-1185">Reference proteome</keyword>
<keyword evidence="1" id="KW-1133">Transmembrane helix</keyword>
<dbReference type="InterPro" id="IPR025833">
    <property type="entry name" value="GDYXXLXY"/>
</dbReference>
<name>A0A6I6MPD7_9CAUL</name>
<keyword evidence="1" id="KW-0472">Membrane</keyword>
<evidence type="ECO:0000256" key="1">
    <source>
        <dbReference type="SAM" id="Phobius"/>
    </source>
</evidence>